<dbReference type="STRING" id="1314781.A0A165D732"/>
<feature type="non-terminal residue" evidence="2">
    <location>
        <position position="1"/>
    </location>
</feature>
<evidence type="ECO:0000313" key="3">
    <source>
        <dbReference type="Proteomes" id="UP000077266"/>
    </source>
</evidence>
<proteinExistence type="predicted"/>
<dbReference type="PANTHER" id="PTHR19879:SF9">
    <property type="entry name" value="TRANSCRIPTION INITIATION FACTOR TFIID SUBUNIT 5"/>
    <property type="match status" value="1"/>
</dbReference>
<evidence type="ECO:0000256" key="1">
    <source>
        <dbReference type="PROSITE-ProRule" id="PRU00221"/>
    </source>
</evidence>
<dbReference type="PROSITE" id="PS50294">
    <property type="entry name" value="WD_REPEATS_REGION"/>
    <property type="match status" value="1"/>
</dbReference>
<dbReference type="InterPro" id="IPR036322">
    <property type="entry name" value="WD40_repeat_dom_sf"/>
</dbReference>
<feature type="repeat" description="WD" evidence="1">
    <location>
        <begin position="67"/>
        <end position="107"/>
    </location>
</feature>
<dbReference type="InterPro" id="IPR001680">
    <property type="entry name" value="WD40_rpt"/>
</dbReference>
<reference evidence="2 3" key="1">
    <citation type="journal article" date="2016" name="Mol. Biol. Evol.">
        <title>Comparative Genomics of Early-Diverging Mushroom-Forming Fungi Provides Insights into the Origins of Lignocellulose Decay Capabilities.</title>
        <authorList>
            <person name="Nagy L.G."/>
            <person name="Riley R."/>
            <person name="Tritt A."/>
            <person name="Adam C."/>
            <person name="Daum C."/>
            <person name="Floudas D."/>
            <person name="Sun H."/>
            <person name="Yadav J.S."/>
            <person name="Pangilinan J."/>
            <person name="Larsson K.H."/>
            <person name="Matsuura K."/>
            <person name="Barry K."/>
            <person name="Labutti K."/>
            <person name="Kuo R."/>
            <person name="Ohm R.A."/>
            <person name="Bhattacharya S.S."/>
            <person name="Shirouzu T."/>
            <person name="Yoshinaga Y."/>
            <person name="Martin F.M."/>
            <person name="Grigoriev I.V."/>
            <person name="Hibbett D.S."/>
        </authorList>
    </citation>
    <scope>NUCLEOTIDE SEQUENCE [LARGE SCALE GENOMIC DNA]</scope>
    <source>
        <strain evidence="2 3">HHB12029</strain>
    </source>
</reference>
<dbReference type="Gene3D" id="2.130.10.10">
    <property type="entry name" value="YVTN repeat-like/Quinoprotein amine dehydrogenase"/>
    <property type="match status" value="1"/>
</dbReference>
<sequence length="107" mass="11424">DGTIRTWDTTTGASVLDTVDNVHGEISARAYLLDGTRLVAGSEDGNLDDLYAQILHANTGASVSGQFKGHTEFLRCVAFFPQGLRAASGSADGTVRVWERRTPTVGR</sequence>
<organism evidence="2 3">
    <name type="scientific">Exidia glandulosa HHB12029</name>
    <dbReference type="NCBI Taxonomy" id="1314781"/>
    <lineage>
        <taxon>Eukaryota</taxon>
        <taxon>Fungi</taxon>
        <taxon>Dikarya</taxon>
        <taxon>Basidiomycota</taxon>
        <taxon>Agaricomycotina</taxon>
        <taxon>Agaricomycetes</taxon>
        <taxon>Auriculariales</taxon>
        <taxon>Exidiaceae</taxon>
        <taxon>Exidia</taxon>
    </lineage>
</organism>
<dbReference type="OrthoDB" id="6262491at2759"/>
<evidence type="ECO:0000313" key="2">
    <source>
        <dbReference type="EMBL" id="KZV83916.1"/>
    </source>
</evidence>
<dbReference type="SMART" id="SM00320">
    <property type="entry name" value="WD40"/>
    <property type="match status" value="1"/>
</dbReference>
<protein>
    <submittedName>
        <fullName evidence="2">WD40 repeat-like protein</fullName>
    </submittedName>
</protein>
<dbReference type="PANTHER" id="PTHR19879">
    <property type="entry name" value="TRANSCRIPTION INITIATION FACTOR TFIID"/>
    <property type="match status" value="1"/>
</dbReference>
<dbReference type="PROSITE" id="PS50082">
    <property type="entry name" value="WD_REPEATS_2"/>
    <property type="match status" value="2"/>
</dbReference>
<dbReference type="InParanoid" id="A0A165D732"/>
<dbReference type="SUPFAM" id="SSF50978">
    <property type="entry name" value="WD40 repeat-like"/>
    <property type="match status" value="1"/>
</dbReference>
<dbReference type="InterPro" id="IPR015943">
    <property type="entry name" value="WD40/YVTN_repeat-like_dom_sf"/>
</dbReference>
<dbReference type="AlphaFoldDB" id="A0A165D732"/>
<keyword evidence="3" id="KW-1185">Reference proteome</keyword>
<feature type="repeat" description="WD" evidence="1">
    <location>
        <begin position="1"/>
        <end position="17"/>
    </location>
</feature>
<dbReference type="Proteomes" id="UP000077266">
    <property type="component" value="Unassembled WGS sequence"/>
</dbReference>
<dbReference type="EMBL" id="KV426249">
    <property type="protein sequence ID" value="KZV83916.1"/>
    <property type="molecule type" value="Genomic_DNA"/>
</dbReference>
<accession>A0A165D732</accession>
<gene>
    <name evidence="2" type="ORF">EXIGLDRAFT_625022</name>
</gene>
<name>A0A165D732_EXIGL</name>
<keyword evidence="1" id="KW-0853">WD repeat</keyword>
<dbReference type="Pfam" id="PF00400">
    <property type="entry name" value="WD40"/>
    <property type="match status" value="1"/>
</dbReference>